<gene>
    <name evidence="8" type="ORF">CCR82_16920</name>
</gene>
<dbReference type="InterPro" id="IPR022496">
    <property type="entry name" value="T6A_TsaB"/>
</dbReference>
<sequence length="236" mass="25420">MKILALETSGACCSAALLIADRLKQRHEHAPRRHADLILGMLDDLLREAGLRLSELDAIAYGRGPGSFTGVRIAAAVAQGVAFGANRPVIAVSTLAATARAAYRRTGQRRIACALDARMGEVYWGCFRVDGPNALTLIDQEGVLAPESTPALAGTSWCAAGNGWEAYPTLQERHRSALEATPEPIPGRLTEIGPEAEDIAWLARAMSDQGKRPDQALPVYLRNRVAEVSQKQTERL</sequence>
<name>A0AAJ0UIL6_HALSE</name>
<dbReference type="RefSeq" id="WP_201247011.1">
    <property type="nucleotide sequence ID" value="NZ_NHSF01000078.1"/>
</dbReference>
<evidence type="ECO:0000313" key="8">
    <source>
        <dbReference type="EMBL" id="MBK5932169.1"/>
    </source>
</evidence>
<keyword evidence="4" id="KW-0963">Cytoplasm</keyword>
<protein>
    <recommendedName>
        <fullName evidence="3">tRNA threonylcarbamoyladenosine biosynthesis protein TsaB</fullName>
    </recommendedName>
    <alternativeName>
        <fullName evidence="6">t(6)A37 threonylcarbamoyladenosine biosynthesis protein TsaB</fullName>
    </alternativeName>
</protein>
<dbReference type="GO" id="GO:0005829">
    <property type="term" value="C:cytosol"/>
    <property type="evidence" value="ECO:0007669"/>
    <property type="project" value="TreeGrafter"/>
</dbReference>
<proteinExistence type="inferred from homology"/>
<evidence type="ECO:0000256" key="3">
    <source>
        <dbReference type="ARBA" id="ARBA00019012"/>
    </source>
</evidence>
<dbReference type="GO" id="GO:0002949">
    <property type="term" value="P:tRNA threonylcarbamoyladenosine modification"/>
    <property type="evidence" value="ECO:0007669"/>
    <property type="project" value="InterPro"/>
</dbReference>
<dbReference type="InterPro" id="IPR000905">
    <property type="entry name" value="Gcp-like_dom"/>
</dbReference>
<evidence type="ECO:0000313" key="9">
    <source>
        <dbReference type="Proteomes" id="UP001296967"/>
    </source>
</evidence>
<accession>A0AAJ0UIL6</accession>
<evidence type="ECO:0000256" key="2">
    <source>
        <dbReference type="ARBA" id="ARBA00010493"/>
    </source>
</evidence>
<dbReference type="Proteomes" id="UP001296967">
    <property type="component" value="Unassembled WGS sequence"/>
</dbReference>
<dbReference type="CDD" id="cd24032">
    <property type="entry name" value="ASKHA_NBD_TsaB"/>
    <property type="match status" value="1"/>
</dbReference>
<reference evidence="8" key="2">
    <citation type="journal article" date="2020" name="Microorganisms">
        <title>Osmotic Adaptation and Compatible Solute Biosynthesis of Phototrophic Bacteria as Revealed from Genome Analyses.</title>
        <authorList>
            <person name="Imhoff J.F."/>
            <person name="Rahn T."/>
            <person name="Kunzel S."/>
            <person name="Keller A."/>
            <person name="Neulinger S.C."/>
        </authorList>
    </citation>
    <scope>NUCLEOTIDE SEQUENCE</scope>
    <source>
        <strain evidence="8">DSM 4395</strain>
    </source>
</reference>
<dbReference type="AlphaFoldDB" id="A0AAJ0UIL6"/>
<reference evidence="8" key="1">
    <citation type="submission" date="2017-05" db="EMBL/GenBank/DDBJ databases">
        <authorList>
            <person name="Imhoff J.F."/>
            <person name="Rahn T."/>
            <person name="Kuenzel S."/>
            <person name="Neulinger S.C."/>
        </authorList>
    </citation>
    <scope>NUCLEOTIDE SEQUENCE</scope>
    <source>
        <strain evidence="8">DSM 4395</strain>
    </source>
</reference>
<dbReference type="PANTHER" id="PTHR11735">
    <property type="entry name" value="TRNA N6-ADENOSINE THREONYLCARBAMOYLTRANSFERASE"/>
    <property type="match status" value="1"/>
</dbReference>
<organism evidence="8 9">
    <name type="scientific">Halochromatium salexigens</name>
    <name type="common">Chromatium salexigens</name>
    <dbReference type="NCBI Taxonomy" id="49447"/>
    <lineage>
        <taxon>Bacteria</taxon>
        <taxon>Pseudomonadati</taxon>
        <taxon>Pseudomonadota</taxon>
        <taxon>Gammaproteobacteria</taxon>
        <taxon>Chromatiales</taxon>
        <taxon>Chromatiaceae</taxon>
        <taxon>Halochromatium</taxon>
    </lineage>
</organism>
<dbReference type="EMBL" id="NHSF01000078">
    <property type="protein sequence ID" value="MBK5932169.1"/>
    <property type="molecule type" value="Genomic_DNA"/>
</dbReference>
<evidence type="ECO:0000256" key="5">
    <source>
        <dbReference type="ARBA" id="ARBA00022694"/>
    </source>
</evidence>
<dbReference type="InterPro" id="IPR043129">
    <property type="entry name" value="ATPase_NBD"/>
</dbReference>
<evidence type="ECO:0000259" key="7">
    <source>
        <dbReference type="Pfam" id="PF00814"/>
    </source>
</evidence>
<comment type="subcellular location">
    <subcellularLocation>
        <location evidence="1">Cytoplasm</location>
    </subcellularLocation>
</comment>
<dbReference type="PANTHER" id="PTHR11735:SF11">
    <property type="entry name" value="TRNA THREONYLCARBAMOYLADENOSINE BIOSYNTHESIS PROTEIN TSAB"/>
    <property type="match status" value="1"/>
</dbReference>
<dbReference type="SUPFAM" id="SSF53067">
    <property type="entry name" value="Actin-like ATPase domain"/>
    <property type="match status" value="2"/>
</dbReference>
<evidence type="ECO:0000256" key="1">
    <source>
        <dbReference type="ARBA" id="ARBA00004496"/>
    </source>
</evidence>
<evidence type="ECO:0000256" key="6">
    <source>
        <dbReference type="ARBA" id="ARBA00032446"/>
    </source>
</evidence>
<dbReference type="NCBIfam" id="TIGR03725">
    <property type="entry name" value="T6A_YeaZ"/>
    <property type="match status" value="1"/>
</dbReference>
<feature type="domain" description="Gcp-like" evidence="7">
    <location>
        <begin position="28"/>
        <end position="131"/>
    </location>
</feature>
<dbReference type="Gene3D" id="3.30.420.40">
    <property type="match status" value="2"/>
</dbReference>
<dbReference type="FunFam" id="3.30.420.40:FF:000097">
    <property type="entry name" value="tRNA threonylcarbamoyladenosine biosynthesis protein TsaB"/>
    <property type="match status" value="1"/>
</dbReference>
<evidence type="ECO:0000256" key="4">
    <source>
        <dbReference type="ARBA" id="ARBA00022490"/>
    </source>
</evidence>
<comment type="similarity">
    <text evidence="2">Belongs to the KAE1 / TsaD family. TsaB subfamily.</text>
</comment>
<comment type="caution">
    <text evidence="8">The sequence shown here is derived from an EMBL/GenBank/DDBJ whole genome shotgun (WGS) entry which is preliminary data.</text>
</comment>
<dbReference type="Pfam" id="PF00814">
    <property type="entry name" value="TsaD"/>
    <property type="match status" value="1"/>
</dbReference>
<keyword evidence="9" id="KW-1185">Reference proteome</keyword>
<keyword evidence="5" id="KW-0819">tRNA processing</keyword>